<keyword evidence="2" id="KW-0378">Hydrolase</keyword>
<dbReference type="EC" id="3.1.-.-" evidence="2"/>
<keyword evidence="2" id="KW-0067">ATP-binding</keyword>
<dbReference type="NCBIfam" id="TIGR02786">
    <property type="entry name" value="addB_alphas"/>
    <property type="match status" value="1"/>
</dbReference>
<dbReference type="InterPro" id="IPR011604">
    <property type="entry name" value="PDDEXK-like_dom_sf"/>
</dbReference>
<dbReference type="GO" id="GO:0016787">
    <property type="term" value="F:hydrolase activity"/>
    <property type="evidence" value="ECO:0007669"/>
    <property type="project" value="UniProtKB-KW"/>
</dbReference>
<dbReference type="SUPFAM" id="SSF52540">
    <property type="entry name" value="P-loop containing nucleoside triphosphate hydrolases"/>
    <property type="match status" value="1"/>
</dbReference>
<dbReference type="EC" id="3.6.4.12" evidence="2"/>
<evidence type="ECO:0000259" key="1">
    <source>
        <dbReference type="Pfam" id="PF12705"/>
    </source>
</evidence>
<accession>A0A841LRK5</accession>
<dbReference type="EMBL" id="JACIIU010000004">
    <property type="protein sequence ID" value="MBB6260703.1"/>
    <property type="molecule type" value="Genomic_DNA"/>
</dbReference>
<evidence type="ECO:0000313" key="2">
    <source>
        <dbReference type="EMBL" id="MBB6260703.1"/>
    </source>
</evidence>
<reference evidence="2 3" key="1">
    <citation type="submission" date="2020-08" db="EMBL/GenBank/DDBJ databases">
        <title>Genomic Encyclopedia of Type Strains, Phase IV (KMG-IV): sequencing the most valuable type-strain genomes for metagenomic binning, comparative biology and taxonomic classification.</title>
        <authorList>
            <person name="Goeker M."/>
        </authorList>
    </citation>
    <scope>NUCLEOTIDE SEQUENCE [LARGE SCALE GENOMIC DNA]</scope>
    <source>
        <strain evidence="2 3">DSM 22336</strain>
    </source>
</reference>
<keyword evidence="3" id="KW-1185">Reference proteome</keyword>
<evidence type="ECO:0000313" key="3">
    <source>
        <dbReference type="Proteomes" id="UP000555393"/>
    </source>
</evidence>
<keyword evidence="2" id="KW-0547">Nucleotide-binding</keyword>
<keyword evidence="2" id="KW-0347">Helicase</keyword>
<dbReference type="InterPro" id="IPR038726">
    <property type="entry name" value="PDDEXK_AddAB-type"/>
</dbReference>
<organism evidence="2 3">
    <name type="scientific">Paenochrobactrum gallinarii</name>
    <dbReference type="NCBI Taxonomy" id="643673"/>
    <lineage>
        <taxon>Bacteria</taxon>
        <taxon>Pseudomonadati</taxon>
        <taxon>Pseudomonadota</taxon>
        <taxon>Alphaproteobacteria</taxon>
        <taxon>Hyphomicrobiales</taxon>
        <taxon>Brucellaceae</taxon>
        <taxon>Paenochrobactrum</taxon>
    </lineage>
</organism>
<comment type="caution">
    <text evidence="2">The sequence shown here is derived from an EMBL/GenBank/DDBJ whole genome shotgun (WGS) entry which is preliminary data.</text>
</comment>
<dbReference type="AlphaFoldDB" id="A0A841LRK5"/>
<dbReference type="Pfam" id="PF12705">
    <property type="entry name" value="PDDEXK_1"/>
    <property type="match status" value="1"/>
</dbReference>
<dbReference type="Gene3D" id="3.90.320.10">
    <property type="match status" value="1"/>
</dbReference>
<dbReference type="RefSeq" id="WP_184221362.1">
    <property type="nucleotide sequence ID" value="NZ_JACIIU010000004.1"/>
</dbReference>
<dbReference type="Proteomes" id="UP000555393">
    <property type="component" value="Unassembled WGS sequence"/>
</dbReference>
<gene>
    <name evidence="2" type="ORF">FHS77_001244</name>
</gene>
<dbReference type="InterPro" id="IPR027417">
    <property type="entry name" value="P-loop_NTPase"/>
</dbReference>
<dbReference type="GO" id="GO:0003678">
    <property type="term" value="F:DNA helicase activity"/>
    <property type="evidence" value="ECO:0007669"/>
    <property type="project" value="UniProtKB-EC"/>
</dbReference>
<proteinExistence type="predicted"/>
<sequence length="1054" mass="116779">MSTQNPHIFSIPPGTPFLPSFVDALLQGKIIKGFPADPSDPLALAKATIYVPTRRAARSLRSLLVEKSHARSAILPSIRALGDVDEDAVFFDADAREFLQLNPPINKAERLLLLTRLIKPWRESLPEHVRALFGVEDVSVPTTTADAIWLARDLATLMDQVETESADWAELQLIAPDELADWWRVTLSFLEIVTTLWPEVLKERGVTNPAAYRNRLIEIETDRLKRSPPDGPVIAAGTTGSIPATAELIATIAKLPQGALVLPGLDRDLDDAAWHILGRPEQNPSTFGHPQYGFYQLLTSMSTNRDAVEHLPDHSPEKRTLERIAAEALRPAESTEHWRDLLQQPDMTIEHRLAATRQIDLIEAANEREEALSVACALREAISDPNKTAALVTADRNLARRVAAELARFGIEADDSGGRFLRDAEPVTLMRLVIETVFNPGDPVALLALLKHPLTKLGKPRIERRLAAEALELIAFRGGTGRASIAELPDFFEGKLTEGLNANRKPLWIDLTVEEQITNARALCEELSQAVKPLADFTKSAGQHTEMAAIVRASVEVLETLARDEQGNVGALYSGEAGEQFASLLRNLIGTQAELEFETIEWPAVFEALISGETVKPRPGGNPRLFIWGALEARLQTIDTVIIGGLNEGSWPSKTRNDPFMSRPMKAQIALEPPERRTGLAAHDFQMALGMDHVVLSRADRTDNAPTVPSRWLQRLQTVLGNEVTDHMRQRGARFLHWAREIDRSADVPFVKRPEPKPPVEARPDRFSVTDIETLRRDPYAIYARKILKLNPLDPLIRDPGPAERGTLFHDIIGHFTQSGFDVMAEEAHQNLIEIGRQLFADADLPIEIEAVWWPRFEALVPEFLNWERDRNYNVKTRHAEIASKKREIGSLGITLSGRADRVDVMQDGTTEIIDFKTGSTPSPKQAHILLSPQLALEAALQARGAFEEVGEIPASDLLYVRLKANGAVVPESILKISRPEPSQKTAPEIGEEAWRRLEELLSEYKSQSKGYLSRALPFRETDLTGDYDHLARVLEWSAGGADGGADGGEGSSE</sequence>
<protein>
    <submittedName>
        <fullName evidence="2">ATP-dependent helicase/nuclease subunit B</fullName>
        <ecNumber evidence="2">3.1.-.-</ecNumber>
        <ecNumber evidence="2">3.6.4.12</ecNumber>
    </submittedName>
</protein>
<name>A0A841LRK5_9HYPH</name>
<dbReference type="InterPro" id="IPR014153">
    <property type="entry name" value="Ds_break_AddB"/>
</dbReference>
<feature type="domain" description="PD-(D/E)XK endonuclease-like" evidence="1">
    <location>
        <begin position="766"/>
        <end position="1002"/>
    </location>
</feature>